<dbReference type="Gene3D" id="3.40.50.720">
    <property type="entry name" value="NAD(P)-binding Rossmann-like Domain"/>
    <property type="match status" value="1"/>
</dbReference>
<dbReference type="RefSeq" id="WP_114126674.1">
    <property type="nucleotide sequence ID" value="NZ_QOUI01000006.1"/>
</dbReference>
<proteinExistence type="predicted"/>
<dbReference type="EMBL" id="QOUI01000006">
    <property type="protein sequence ID" value="RCK69356.1"/>
    <property type="molecule type" value="Genomic_DNA"/>
</dbReference>
<dbReference type="GO" id="GO:0009435">
    <property type="term" value="P:NAD+ biosynthetic process"/>
    <property type="evidence" value="ECO:0007669"/>
    <property type="project" value="InterPro"/>
</dbReference>
<organism evidence="1 2">
    <name type="scientific">Desertihabitans brevis</name>
    <dbReference type="NCBI Taxonomy" id="2268447"/>
    <lineage>
        <taxon>Bacteria</taxon>
        <taxon>Bacillati</taxon>
        <taxon>Actinomycetota</taxon>
        <taxon>Actinomycetes</taxon>
        <taxon>Propionibacteriales</taxon>
        <taxon>Propionibacteriaceae</taxon>
        <taxon>Desertihabitans</taxon>
    </lineage>
</organism>
<dbReference type="GO" id="GO:0008734">
    <property type="term" value="F:L-aspartate oxidase activity"/>
    <property type="evidence" value="ECO:0007669"/>
    <property type="project" value="InterPro"/>
</dbReference>
<protein>
    <submittedName>
        <fullName evidence="1">FAD-dependent oxidoreductase</fullName>
    </submittedName>
</protein>
<dbReference type="InterPro" id="IPR036188">
    <property type="entry name" value="FAD/NAD-bd_sf"/>
</dbReference>
<sequence length="565" mass="61172">MSTPANGTATPTSPAHPTDVLTADLVVVGGGLGGVAAALTAARLGRRVVLTERSPWLGGQLTTQGVPPDEHAWIETSAASPSYVELREGVRAHYRRHYPLTAEAAADPHLNPGAGFVSRLCHEPRVGALVLEEMVSPLLASGRLTWLREHEPVGATREGGEISSVVVRGRRTGVERRLVGALVADATELGDLLPLADVEHVIGAEARAEHGELHAPEVADPLDQQAISWCCALEWAPGCDHTVPRPDRYDYFATQVAPFWPGPQLSFDDVEPISLARRTRPVFDGDPAEAPTSLAKDLWHYRRILARQHLRPDFPGGEITLVNWPQVDYWEAPLLGVAPQQQHEALEDARQLTLSFVHWLQTAAPRGDGGTGYPELRLRGDVLGTADGLAMEPYIRESRRIRALFTVHEGHIGKQMRGEGTGSELFEDSVGTGYYRIDLHPSTAGRTYVDIDCFPFQIPLGALIPRDVTNLLAANKNIGTTHITNGAYRLHPVEWSIGEAVGALSVLCAERGVRPADVHADPALRGELQRLLSEDLGVTLAWPEPVRRNLPDLDAPIAAVGAHSG</sequence>
<dbReference type="PANTHER" id="PTHR42716">
    <property type="entry name" value="L-ASPARTATE OXIDASE"/>
    <property type="match status" value="1"/>
</dbReference>
<dbReference type="InterPro" id="IPR005288">
    <property type="entry name" value="NadB"/>
</dbReference>
<dbReference type="AlphaFoldDB" id="A0A367YTZ8"/>
<dbReference type="Proteomes" id="UP000252770">
    <property type="component" value="Unassembled WGS sequence"/>
</dbReference>
<evidence type="ECO:0000313" key="2">
    <source>
        <dbReference type="Proteomes" id="UP000252770"/>
    </source>
</evidence>
<keyword evidence="2" id="KW-1185">Reference proteome</keyword>
<dbReference type="SUPFAM" id="SSF51905">
    <property type="entry name" value="FAD/NAD(P)-binding domain"/>
    <property type="match status" value="1"/>
</dbReference>
<comment type="caution">
    <text evidence="1">The sequence shown here is derived from an EMBL/GenBank/DDBJ whole genome shotgun (WGS) entry which is preliminary data.</text>
</comment>
<name>A0A367YTZ8_9ACTN</name>
<dbReference type="Pfam" id="PF12831">
    <property type="entry name" value="FAD_oxidored"/>
    <property type="match status" value="1"/>
</dbReference>
<dbReference type="PANTHER" id="PTHR42716:SF1">
    <property type="entry name" value="SLL0471 PROTEIN"/>
    <property type="match status" value="1"/>
</dbReference>
<dbReference type="PRINTS" id="PR00368">
    <property type="entry name" value="FADPNR"/>
</dbReference>
<accession>A0A367YTZ8</accession>
<reference evidence="1 2" key="1">
    <citation type="submission" date="2018-07" db="EMBL/GenBank/DDBJ databases">
        <title>Desertimonas flava gen. nov. sp. nov.</title>
        <authorList>
            <person name="Liu S."/>
        </authorList>
    </citation>
    <scope>NUCLEOTIDE SEQUENCE [LARGE SCALE GENOMIC DNA]</scope>
    <source>
        <strain evidence="1 2">16Sb5-5</strain>
    </source>
</reference>
<evidence type="ECO:0000313" key="1">
    <source>
        <dbReference type="EMBL" id="RCK69356.1"/>
    </source>
</evidence>
<gene>
    <name evidence="1" type="ORF">DT076_10700</name>
</gene>